<keyword evidence="2 3" id="KW-0479">Metal-binding</keyword>
<evidence type="ECO:0000256" key="1">
    <source>
        <dbReference type="ARBA" id="ARBA00006964"/>
    </source>
</evidence>
<evidence type="ECO:0000313" key="5">
    <source>
        <dbReference type="Proteomes" id="UP000011626"/>
    </source>
</evidence>
<dbReference type="PATRIC" id="fig|797114.5.peg.2321"/>
<dbReference type="GO" id="GO:0046872">
    <property type="term" value="F:metal ion binding"/>
    <property type="evidence" value="ECO:0007669"/>
    <property type="project" value="UniProtKB-KW"/>
</dbReference>
<evidence type="ECO:0000256" key="3">
    <source>
        <dbReference type="PIRSR" id="PIRSR602678-1"/>
    </source>
</evidence>
<protein>
    <recommendedName>
        <fullName evidence="6">Nif3-like dinuclear metal center hexameric protein</fullName>
    </recommendedName>
</protein>
<dbReference type="SUPFAM" id="SSF102705">
    <property type="entry name" value="NIF3 (NGG1p interacting factor 3)-like"/>
    <property type="match status" value="1"/>
</dbReference>
<dbReference type="EMBL" id="AOIU01000028">
    <property type="protein sequence ID" value="ELZ24842.1"/>
    <property type="molecule type" value="Genomic_DNA"/>
</dbReference>
<feature type="binding site" evidence="3">
    <location>
        <position position="67"/>
    </location>
    <ligand>
        <name>a divalent metal cation</name>
        <dbReference type="ChEBI" id="CHEBI:60240"/>
        <label>1</label>
    </ligand>
</feature>
<comment type="similarity">
    <text evidence="1">Belongs to the GTP cyclohydrolase I type 2/NIF3 family.</text>
</comment>
<feature type="binding site" evidence="3">
    <location>
        <position position="103"/>
    </location>
    <ligand>
        <name>a divalent metal cation</name>
        <dbReference type="ChEBI" id="CHEBI:60240"/>
        <label>1</label>
    </ligand>
</feature>
<organism evidence="4 5">
    <name type="scientific">Halosimplex carlsbadense 2-9-1</name>
    <dbReference type="NCBI Taxonomy" id="797114"/>
    <lineage>
        <taxon>Archaea</taxon>
        <taxon>Methanobacteriati</taxon>
        <taxon>Methanobacteriota</taxon>
        <taxon>Stenosarchaea group</taxon>
        <taxon>Halobacteria</taxon>
        <taxon>Halobacteriales</taxon>
        <taxon>Haloarculaceae</taxon>
        <taxon>Halosimplex</taxon>
    </lineage>
</organism>
<reference evidence="4 5" key="1">
    <citation type="journal article" date="2014" name="PLoS Genet.">
        <title>Phylogenetically driven sequencing of extremely halophilic archaea reveals strategies for static and dynamic osmo-response.</title>
        <authorList>
            <person name="Becker E.A."/>
            <person name="Seitzer P.M."/>
            <person name="Tritt A."/>
            <person name="Larsen D."/>
            <person name="Krusor M."/>
            <person name="Yao A.I."/>
            <person name="Wu D."/>
            <person name="Madern D."/>
            <person name="Eisen J.A."/>
            <person name="Darling A.E."/>
            <person name="Facciotti M.T."/>
        </authorList>
    </citation>
    <scope>NUCLEOTIDE SEQUENCE [LARGE SCALE GENOMIC DNA]</scope>
    <source>
        <strain evidence="4 5">2-9-1</strain>
    </source>
</reference>
<dbReference type="FunFam" id="3.40.1390.30:FF:000001">
    <property type="entry name" value="GTP cyclohydrolase 1 type 2"/>
    <property type="match status" value="1"/>
</dbReference>
<feature type="binding site" evidence="3">
    <location>
        <position position="66"/>
    </location>
    <ligand>
        <name>a divalent metal cation</name>
        <dbReference type="ChEBI" id="CHEBI:60240"/>
        <label>1</label>
    </ligand>
</feature>
<dbReference type="eggNOG" id="arCOG04454">
    <property type="taxonomic scope" value="Archaea"/>
</dbReference>
<proteinExistence type="inferred from homology"/>
<dbReference type="PANTHER" id="PTHR13799">
    <property type="entry name" value="NGG1 INTERACTING FACTOR 3"/>
    <property type="match status" value="1"/>
</dbReference>
<dbReference type="RefSeq" id="WP_006883957.1">
    <property type="nucleotide sequence ID" value="NZ_AOIU01000028.1"/>
</dbReference>
<evidence type="ECO:0008006" key="6">
    <source>
        <dbReference type="Google" id="ProtNLM"/>
    </source>
</evidence>
<dbReference type="Pfam" id="PF01784">
    <property type="entry name" value="DUF34_NIF3"/>
    <property type="match status" value="1"/>
</dbReference>
<sequence>MDLSTVCERYDERLSPGEYADVDASANGLQVGPDEADVETVAFAVDAAGATIEAAVDRGADLLVVHHGLSWGGIDRVTGLDYDRIAPLIDEDLALYAMHLPLDGHDELGNAAGVADLLGLESREPFGEIGPVTIGQRGRASESFSPDELAERLASNLDTGGEGIQHFDFGPAAIEDVAVVTGGGADWLEEAIDAGVDAFVTGEGKQKVYHQARDAGVNVFLGGHYGTETFGVRALQDLAEEWGLETTYVDHPTGI</sequence>
<evidence type="ECO:0000256" key="2">
    <source>
        <dbReference type="ARBA" id="ARBA00022723"/>
    </source>
</evidence>
<gene>
    <name evidence="4" type="ORF">C475_11415</name>
</gene>
<accession>M0CR12</accession>
<dbReference type="GO" id="GO:0005737">
    <property type="term" value="C:cytoplasm"/>
    <property type="evidence" value="ECO:0007669"/>
    <property type="project" value="TreeGrafter"/>
</dbReference>
<dbReference type="InterPro" id="IPR002678">
    <property type="entry name" value="DUF34/NIF3"/>
</dbReference>
<dbReference type="OrthoDB" id="85198at2157"/>
<keyword evidence="5" id="KW-1185">Reference proteome</keyword>
<dbReference type="AlphaFoldDB" id="M0CR12"/>
<evidence type="ECO:0000313" key="4">
    <source>
        <dbReference type="EMBL" id="ELZ24842.1"/>
    </source>
</evidence>
<dbReference type="InterPro" id="IPR036069">
    <property type="entry name" value="DUF34/NIF3_sf"/>
</dbReference>
<dbReference type="Proteomes" id="UP000011626">
    <property type="component" value="Unassembled WGS sequence"/>
</dbReference>
<feature type="binding site" evidence="3">
    <location>
        <position position="224"/>
    </location>
    <ligand>
        <name>a divalent metal cation</name>
        <dbReference type="ChEBI" id="CHEBI:60240"/>
        <label>1</label>
    </ligand>
</feature>
<dbReference type="PANTHER" id="PTHR13799:SF14">
    <property type="entry name" value="GTP CYCLOHYDROLASE 1 TYPE 2 HOMOLOG"/>
    <property type="match status" value="1"/>
</dbReference>
<name>M0CR12_9EURY</name>
<dbReference type="STRING" id="797114.C475_11415"/>
<dbReference type="NCBIfam" id="TIGR00486">
    <property type="entry name" value="YbgI_SA1388"/>
    <property type="match status" value="1"/>
</dbReference>
<comment type="caution">
    <text evidence="4">The sequence shown here is derived from an EMBL/GenBank/DDBJ whole genome shotgun (WGS) entry which is preliminary data.</text>
</comment>
<dbReference type="Gene3D" id="3.40.1390.30">
    <property type="entry name" value="NIF3 (NGG1p interacting factor 3)-like"/>
    <property type="match status" value="2"/>
</dbReference>
<feature type="binding site" evidence="3">
    <location>
        <position position="228"/>
    </location>
    <ligand>
        <name>a divalent metal cation</name>
        <dbReference type="ChEBI" id="CHEBI:60240"/>
        <label>1</label>
    </ligand>
</feature>